<feature type="compositionally biased region" description="Gly residues" evidence="3">
    <location>
        <begin position="1505"/>
        <end position="1520"/>
    </location>
</feature>
<feature type="compositionally biased region" description="Basic and acidic residues" evidence="3">
    <location>
        <begin position="422"/>
        <end position="434"/>
    </location>
</feature>
<organism evidence="4 5">
    <name type="scientific">Drosophila madeirensis</name>
    <name type="common">Fruit fly</name>
    <dbReference type="NCBI Taxonomy" id="30013"/>
    <lineage>
        <taxon>Eukaryota</taxon>
        <taxon>Metazoa</taxon>
        <taxon>Ecdysozoa</taxon>
        <taxon>Arthropoda</taxon>
        <taxon>Hexapoda</taxon>
        <taxon>Insecta</taxon>
        <taxon>Pterygota</taxon>
        <taxon>Neoptera</taxon>
        <taxon>Endopterygota</taxon>
        <taxon>Diptera</taxon>
        <taxon>Brachycera</taxon>
        <taxon>Muscomorpha</taxon>
        <taxon>Ephydroidea</taxon>
        <taxon>Drosophilidae</taxon>
        <taxon>Drosophila</taxon>
        <taxon>Sophophora</taxon>
    </lineage>
</organism>
<evidence type="ECO:0000256" key="2">
    <source>
        <dbReference type="SAM" id="Coils"/>
    </source>
</evidence>
<accession>A0AAU9FHC5</accession>
<feature type="compositionally biased region" description="Low complexity" evidence="3">
    <location>
        <begin position="675"/>
        <end position="692"/>
    </location>
</feature>
<evidence type="ECO:0000313" key="5">
    <source>
        <dbReference type="Proteomes" id="UP001500889"/>
    </source>
</evidence>
<feature type="compositionally biased region" description="Basic and acidic residues" evidence="3">
    <location>
        <begin position="1456"/>
        <end position="1467"/>
    </location>
</feature>
<dbReference type="Gene3D" id="2.30.30.40">
    <property type="entry name" value="SH3 Domains"/>
    <property type="match status" value="1"/>
</dbReference>
<dbReference type="GO" id="GO:0006888">
    <property type="term" value="P:endoplasmic reticulum to Golgi vesicle-mediated transport"/>
    <property type="evidence" value="ECO:0007669"/>
    <property type="project" value="TreeGrafter"/>
</dbReference>
<gene>
    <name evidence="4" type="ORF">DMAD_12593</name>
</gene>
<name>A0AAU9FHC5_DROMD</name>
<dbReference type="PANTHER" id="PTHR23158:SF33">
    <property type="entry name" value="TRANSPORT AND GOLGI ORGANIZATION PROTEIN 1"/>
    <property type="match status" value="1"/>
</dbReference>
<feature type="compositionally biased region" description="Basic and acidic residues" evidence="3">
    <location>
        <begin position="696"/>
        <end position="708"/>
    </location>
</feature>
<feature type="compositionally biased region" description="Basic and acidic residues" evidence="3">
    <location>
        <begin position="633"/>
        <end position="645"/>
    </location>
</feature>
<reference evidence="4 5" key="1">
    <citation type="submission" date="2024-02" db="EMBL/GenBank/DDBJ databases">
        <title>A chromosome-level genome assembly of Drosophila madeirensis, a fruit fly species endemic to Madeira island.</title>
        <authorList>
            <person name="Tomihara K."/>
            <person name="Llopart A."/>
            <person name="Yamamoto D."/>
        </authorList>
    </citation>
    <scope>NUCLEOTIDE SEQUENCE [LARGE SCALE GENOMIC DNA]</scope>
    <source>
        <strain evidence="4 5">RF1</strain>
    </source>
</reference>
<feature type="region of interest" description="Disordered" evidence="3">
    <location>
        <begin position="1327"/>
        <end position="1357"/>
    </location>
</feature>
<feature type="compositionally biased region" description="Acidic residues" evidence="3">
    <location>
        <begin position="1432"/>
        <end position="1443"/>
    </location>
</feature>
<dbReference type="GO" id="GO:0005789">
    <property type="term" value="C:endoplasmic reticulum membrane"/>
    <property type="evidence" value="ECO:0007669"/>
    <property type="project" value="TreeGrafter"/>
</dbReference>
<feature type="region of interest" description="Disordered" evidence="3">
    <location>
        <begin position="622"/>
        <end position="752"/>
    </location>
</feature>
<feature type="compositionally biased region" description="Polar residues" evidence="3">
    <location>
        <begin position="1337"/>
        <end position="1350"/>
    </location>
</feature>
<feature type="compositionally biased region" description="Low complexity" evidence="3">
    <location>
        <begin position="623"/>
        <end position="632"/>
    </location>
</feature>
<protein>
    <submittedName>
        <fullName evidence="4">Transport and Golgi organization protein 1</fullName>
    </submittedName>
</protein>
<dbReference type="InterPro" id="IPR051500">
    <property type="entry name" value="cTAGE_MIA/OTOR"/>
</dbReference>
<feature type="region of interest" description="Disordered" evidence="3">
    <location>
        <begin position="518"/>
        <end position="595"/>
    </location>
</feature>
<dbReference type="GO" id="GO:0070971">
    <property type="term" value="C:endoplasmic reticulum exit site"/>
    <property type="evidence" value="ECO:0007669"/>
    <property type="project" value="TreeGrafter"/>
</dbReference>
<evidence type="ECO:0000256" key="1">
    <source>
        <dbReference type="ARBA" id="ARBA00023054"/>
    </source>
</evidence>
<feature type="compositionally biased region" description="Basic and acidic residues" evidence="3">
    <location>
        <begin position="1419"/>
        <end position="1430"/>
    </location>
</feature>
<proteinExistence type="predicted"/>
<feature type="compositionally biased region" description="Polar residues" evidence="3">
    <location>
        <begin position="244"/>
        <end position="257"/>
    </location>
</feature>
<keyword evidence="5" id="KW-1185">Reference proteome</keyword>
<feature type="coiled-coil region" evidence="2">
    <location>
        <begin position="1060"/>
        <end position="1109"/>
    </location>
</feature>
<feature type="region of interest" description="Disordered" evidence="3">
    <location>
        <begin position="1391"/>
        <end position="1528"/>
    </location>
</feature>
<feature type="coiled-coil region" evidence="2">
    <location>
        <begin position="1257"/>
        <end position="1323"/>
    </location>
</feature>
<dbReference type="Proteomes" id="UP001500889">
    <property type="component" value="Chromosome U"/>
</dbReference>
<sequence length="1528" mass="168973">MRLTNENVKLHPTLRDLAIFFGLTVYICLPTTWAAETTTLSDKRLCADPKCERIISMGRTKIMYNSGGKGLIPFKINSPVRILSKSAGTNKQLWGVDIGGRRGYANKDFILEERILISEKDLEHEVPVVGPGSPPAAAPEAPLKATEVEPPVPSASESADELATTTTSPLDVKGDAIVTKKDTLNDQQVPDVPTASSQVEQLVDGTRLPMEAIPAVTERTLDQQVDKSQAASAAVDTKEPQPVAATTESNESQQQQLPEKVVADQKEPTPAVTEPPKLQQVENEPKEPTEAASDTKDSEPVTVAPVMAINADIDDDSDDFDYEEDDEEVDQYDELKIVSKKDNETLNEVANDKKPINVNETHELKPNLVEQTLDKSAPPSTVEGEPKTEEKPVEPQAEVPAAKQKNEQPIPSILESIASAKEAPKEDTTERQLEEIVAPKGVPETATPVVQEVVAPKELPETTTPSVEEVTEGVQVPKIASSEETLKENVVEQPKAAEIGVQSEPETAKVEPLVEVEASTTASPIEELPPVATEPSVGLPPLFDKQNFANPNEYYKQLQERQEALNRQPREASIDDPNDYYKQQQEKAEEEQLKQQQAEVKEQLKQQQAKVEEQLKQEEQAKVAEQLKQQQAKVEEQLKQEEQAKVAEQLMQQQQAQIEEQLKQQQQAEAEEQLKQQQQAQAEEQLKQQQQAEAEEQLKQEQAKKQQESNHQLPEQTTPTPSYEAPYAAVDDEPTAAPHSEEVSSESAAVGSVEPLALPSTAIPASESLIKEDGLAGGGGLFATIVDTVNTFISSQGSKTKENVPLEERSSDELQRILYPGMVEKPSNDVPPADVDIHGDADAHCARYQSNDNDHCHRTISLDNFVEVLAAKLVDHSQLLLCVVIAAASSLFFSFGYYCFCNSSQEGALLSKLNHLERSLLTSHKENLIIKNDLMTTRTKLASIEDNSFGSNDMVAALKKQLEIELYEKGKLQEQVSGLERDLDKAAEAGLELNTMLSDVLGNQNGNEAIMLTADELQRQINDQRMIIEDINSSLAEKSRENSELQYAYTESTARLSSELKALQEDNYELDMEKSKLKTRLEDIQAENEQELAKALEARNYEMQRLQNQILDLTTKWEREHSDLQTSLAKIEALEDCLKAVKKDANLNVHELISSAKTRGELNAAQKKFSDLQSKLEQEQVHKGRLESQLKQSNADVEQLKQDFNQAERDKLEAQTRLEVLSGYFREKENELKTELSLQETKWLQHQGENSSTVETQTLMKNEIQTLKSQNDELRAEIEAQIASHKAQMGTLENRAHESWLAARQSERRCEEALAEAAGLRRKLTTMAAGGDPATGESISSNGGDSKATTAPSPLPLPLPLPGSPLLNMPNPLPFLAAPFSPFMGLPPPFLPPAAAGGARPPPLGRMRSPPPAASGSRGHRDRDRERYSDYSDYDDYDDDEEDDRRRRHSGSWGRGRRDSYSRDSPRTYRSLSPSESRYNYRHDTETDYSPPPSPPRPVASGHRNGPGPGTIGTGTGTGAGSRTYSEV</sequence>
<feature type="compositionally biased region" description="Basic and acidic residues" evidence="3">
    <location>
        <begin position="384"/>
        <end position="393"/>
    </location>
</feature>
<feature type="compositionally biased region" description="Basic and acidic residues" evidence="3">
    <location>
        <begin position="584"/>
        <end position="595"/>
    </location>
</feature>
<evidence type="ECO:0000256" key="3">
    <source>
        <dbReference type="SAM" id="MobiDB-lite"/>
    </source>
</evidence>
<dbReference type="GO" id="GO:0035459">
    <property type="term" value="P:vesicle cargo loading"/>
    <property type="evidence" value="ECO:0007669"/>
    <property type="project" value="TreeGrafter"/>
</dbReference>
<feature type="compositionally biased region" description="Basic and acidic residues" evidence="3">
    <location>
        <begin position="283"/>
        <end position="299"/>
    </location>
</feature>
<dbReference type="PANTHER" id="PTHR23158">
    <property type="entry name" value="MELANOMA INHIBITORY ACTIVITY-RELATED"/>
    <property type="match status" value="1"/>
</dbReference>
<feature type="compositionally biased region" description="Basic and acidic residues" evidence="3">
    <location>
        <begin position="333"/>
        <end position="365"/>
    </location>
</feature>
<feature type="compositionally biased region" description="Basic and acidic residues" evidence="3">
    <location>
        <begin position="558"/>
        <end position="573"/>
    </location>
</feature>
<feature type="compositionally biased region" description="Basic and acidic residues" evidence="3">
    <location>
        <begin position="172"/>
        <end position="184"/>
    </location>
</feature>
<feature type="region of interest" description="Disordered" evidence="3">
    <location>
        <begin position="129"/>
        <end position="449"/>
    </location>
</feature>
<evidence type="ECO:0000313" key="4">
    <source>
        <dbReference type="EMBL" id="BFF95119.1"/>
    </source>
</evidence>
<feature type="compositionally biased region" description="Pro residues" evidence="3">
    <location>
        <begin position="1400"/>
        <end position="1413"/>
    </location>
</feature>
<feature type="compositionally biased region" description="Low complexity" evidence="3">
    <location>
        <begin position="646"/>
        <end position="668"/>
    </location>
</feature>
<dbReference type="GO" id="GO:0009306">
    <property type="term" value="P:protein secretion"/>
    <property type="evidence" value="ECO:0007669"/>
    <property type="project" value="TreeGrafter"/>
</dbReference>
<feature type="coiled-coil region" evidence="2">
    <location>
        <begin position="1162"/>
        <end position="1217"/>
    </location>
</feature>
<feature type="compositionally biased region" description="Acidic residues" evidence="3">
    <location>
        <begin position="312"/>
        <end position="332"/>
    </location>
</feature>
<feature type="compositionally biased region" description="Polar residues" evidence="3">
    <location>
        <begin position="709"/>
        <end position="721"/>
    </location>
</feature>
<dbReference type="EMBL" id="AP029264">
    <property type="protein sequence ID" value="BFF95119.1"/>
    <property type="molecule type" value="Genomic_DNA"/>
</dbReference>
<keyword evidence="1 2" id="KW-0175">Coiled coil</keyword>